<dbReference type="InterPro" id="IPR036250">
    <property type="entry name" value="AcylCo_DH-like_C"/>
</dbReference>
<dbReference type="GO" id="GO:0050660">
    <property type="term" value="F:flavin adenine dinucleotide binding"/>
    <property type="evidence" value="ECO:0007669"/>
    <property type="project" value="InterPro"/>
</dbReference>
<evidence type="ECO:0000256" key="3">
    <source>
        <dbReference type="ARBA" id="ARBA00022630"/>
    </source>
</evidence>
<dbReference type="EMBL" id="CP014671">
    <property type="protein sequence ID" value="ANX04145.1"/>
    <property type="molecule type" value="Genomic_DNA"/>
</dbReference>
<evidence type="ECO:0000313" key="11">
    <source>
        <dbReference type="Proteomes" id="UP000092952"/>
    </source>
</evidence>
<evidence type="ECO:0000256" key="4">
    <source>
        <dbReference type="ARBA" id="ARBA00022827"/>
    </source>
</evidence>
<evidence type="ECO:0000256" key="5">
    <source>
        <dbReference type="ARBA" id="ARBA00023002"/>
    </source>
</evidence>
<gene>
    <name evidence="10" type="ORF">PG2T_08105</name>
</gene>
<dbReference type="Gene3D" id="2.40.110.10">
    <property type="entry name" value="Butyryl-CoA Dehydrogenase, subunit A, domain 2"/>
    <property type="match status" value="1"/>
</dbReference>
<dbReference type="RefSeq" id="WP_068804076.1">
    <property type="nucleotide sequence ID" value="NZ_CP014671.1"/>
</dbReference>
<comment type="cofactor">
    <cofactor evidence="1 6">
        <name>FAD</name>
        <dbReference type="ChEBI" id="CHEBI:57692"/>
    </cofactor>
</comment>
<dbReference type="Pfam" id="PF02771">
    <property type="entry name" value="Acyl-CoA_dh_N"/>
    <property type="match status" value="1"/>
</dbReference>
<feature type="domain" description="Acyl-CoA dehydrogenase/oxidase N-terminal" evidence="9">
    <location>
        <begin position="8"/>
        <end position="119"/>
    </location>
</feature>
<dbReference type="InterPro" id="IPR046373">
    <property type="entry name" value="Acyl-CoA_Oxase/DH_mid-dom_sf"/>
</dbReference>
<dbReference type="InParanoid" id="A0A1B1YTQ1"/>
<dbReference type="PANTHER" id="PTHR43884">
    <property type="entry name" value="ACYL-COA DEHYDROGENASE"/>
    <property type="match status" value="1"/>
</dbReference>
<dbReference type="Pfam" id="PF02770">
    <property type="entry name" value="Acyl-CoA_dh_M"/>
    <property type="match status" value="1"/>
</dbReference>
<evidence type="ECO:0000256" key="2">
    <source>
        <dbReference type="ARBA" id="ARBA00009347"/>
    </source>
</evidence>
<comment type="similarity">
    <text evidence="2 6">Belongs to the acyl-CoA dehydrogenase family.</text>
</comment>
<dbReference type="GO" id="GO:0046359">
    <property type="term" value="P:butyrate catabolic process"/>
    <property type="evidence" value="ECO:0007669"/>
    <property type="project" value="TreeGrafter"/>
</dbReference>
<feature type="domain" description="Acyl-CoA oxidase/dehydrogenase middle" evidence="8">
    <location>
        <begin position="123"/>
        <end position="218"/>
    </location>
</feature>
<dbReference type="OrthoDB" id="9770681at2"/>
<dbReference type="GO" id="GO:0003995">
    <property type="term" value="F:acyl-CoA dehydrogenase activity"/>
    <property type="evidence" value="ECO:0007669"/>
    <property type="project" value="TreeGrafter"/>
</dbReference>
<keyword evidence="5 6" id="KW-0560">Oxidoreductase</keyword>
<dbReference type="Proteomes" id="UP000092952">
    <property type="component" value="Chromosome"/>
</dbReference>
<reference evidence="11" key="1">
    <citation type="submission" date="2016-03" db="EMBL/GenBank/DDBJ databases">
        <title>Complete genome sequence of Solimmundus cernigliae, representing a novel lineage of polycyclic aromatic hydrocarbon degraders within the Gammaproteobacteria.</title>
        <authorList>
            <person name="Singleton D.R."/>
            <person name="Dickey A.N."/>
            <person name="Scholl E.H."/>
            <person name="Wright F.A."/>
            <person name="Aitken M.D."/>
        </authorList>
    </citation>
    <scope>NUCLEOTIDE SEQUENCE [LARGE SCALE GENOMIC DNA]</scope>
    <source>
        <strain evidence="11">TR3.2</strain>
    </source>
</reference>
<proteinExistence type="inferred from homology"/>
<dbReference type="FunCoup" id="A0A1B1YTQ1">
    <property type="interactions" value="429"/>
</dbReference>
<keyword evidence="3 6" id="KW-0285">Flavoprotein</keyword>
<protein>
    <submittedName>
        <fullName evidence="10">Butyryl-CoA dehydrogenase</fullName>
    </submittedName>
</protein>
<evidence type="ECO:0000259" key="7">
    <source>
        <dbReference type="Pfam" id="PF00441"/>
    </source>
</evidence>
<evidence type="ECO:0000259" key="9">
    <source>
        <dbReference type="Pfam" id="PF02771"/>
    </source>
</evidence>
<dbReference type="Gene3D" id="1.20.140.10">
    <property type="entry name" value="Butyryl-CoA Dehydrogenase, subunit A, domain 3"/>
    <property type="match status" value="1"/>
</dbReference>
<keyword evidence="4 6" id="KW-0274">FAD</keyword>
<accession>A0A1B1YTQ1</accession>
<dbReference type="GO" id="GO:0033539">
    <property type="term" value="P:fatty acid beta-oxidation using acyl-CoA dehydrogenase"/>
    <property type="evidence" value="ECO:0007669"/>
    <property type="project" value="TreeGrafter"/>
</dbReference>
<organism evidence="10 11">
    <name type="scientific">Immundisolibacter cernigliae</name>
    <dbReference type="NCBI Taxonomy" id="1810504"/>
    <lineage>
        <taxon>Bacteria</taxon>
        <taxon>Pseudomonadati</taxon>
        <taxon>Pseudomonadota</taxon>
        <taxon>Gammaproteobacteria</taxon>
        <taxon>Immundisolibacterales</taxon>
        <taxon>Immundisolibacteraceae</taxon>
        <taxon>Immundisolibacter</taxon>
    </lineage>
</organism>
<dbReference type="InterPro" id="IPR009075">
    <property type="entry name" value="AcylCo_DH/oxidase_C"/>
</dbReference>
<dbReference type="InterPro" id="IPR006091">
    <property type="entry name" value="Acyl-CoA_Oxase/DH_mid-dom"/>
</dbReference>
<evidence type="ECO:0000313" key="10">
    <source>
        <dbReference type="EMBL" id="ANX04145.1"/>
    </source>
</evidence>
<dbReference type="AlphaFoldDB" id="A0A1B1YTQ1"/>
<dbReference type="InterPro" id="IPR037069">
    <property type="entry name" value="AcylCoA_DH/ox_N_sf"/>
</dbReference>
<evidence type="ECO:0000256" key="1">
    <source>
        <dbReference type="ARBA" id="ARBA00001974"/>
    </source>
</evidence>
<sequence>MSDFRLDDDLEAFRAQVRKLAEREFAPRAAHWDENEEFPEANRRLLGELGYFGTLIPPEYGGSGGRIIQSCLLVEEVARVCFNTASVCQIAVHGPSRAITVLGSEALKRRLLPGVVTGEHLIAISISEPQAGSAVTDLRTRAVDVSDAYLLNGHKCFTTLGNYCTHLLVMCRFGKSSGARGIGALVVDRDTPGLHLGKPDKKMGGRGAPECEVFFDDCRVPKANLLVPGDPNSTAGFKRLMDVFGPERCGNAAICVGLAQGAYDAALAYAQQREQFGRPIMEFQGIQWKIADMATQLHAARLMVYRAATSERDGFPDPRDTTMAKLYANEMVQRVTSEALQIHGHGGYTRALPLERMMRDGRGYAVGGGTVEILRNTLAALEFGRSFDQRRG</sequence>
<dbReference type="FunFam" id="1.20.140.10:FF:000001">
    <property type="entry name" value="Acyl-CoA dehydrogenase"/>
    <property type="match status" value="1"/>
</dbReference>
<dbReference type="Pfam" id="PF00441">
    <property type="entry name" value="Acyl-CoA_dh_1"/>
    <property type="match status" value="1"/>
</dbReference>
<dbReference type="PANTHER" id="PTHR43884:SF12">
    <property type="entry name" value="ISOVALERYL-COA DEHYDROGENASE, MITOCHONDRIAL-RELATED"/>
    <property type="match status" value="1"/>
</dbReference>
<evidence type="ECO:0000259" key="8">
    <source>
        <dbReference type="Pfam" id="PF02770"/>
    </source>
</evidence>
<dbReference type="Gene3D" id="1.10.540.10">
    <property type="entry name" value="Acyl-CoA dehydrogenase/oxidase, N-terminal domain"/>
    <property type="match status" value="1"/>
</dbReference>
<dbReference type="STRING" id="1810504.PG2T_08105"/>
<dbReference type="KEGG" id="gbi:PG2T_08105"/>
<feature type="domain" description="Acyl-CoA dehydrogenase/oxidase C-terminal" evidence="7">
    <location>
        <begin position="235"/>
        <end position="380"/>
    </location>
</feature>
<dbReference type="InterPro" id="IPR013786">
    <property type="entry name" value="AcylCoA_DH/ox_N"/>
</dbReference>
<evidence type="ECO:0000256" key="6">
    <source>
        <dbReference type="RuleBase" id="RU362125"/>
    </source>
</evidence>
<keyword evidence="11" id="KW-1185">Reference proteome</keyword>
<name>A0A1B1YTQ1_9GAMM</name>
<dbReference type="SUPFAM" id="SSF47203">
    <property type="entry name" value="Acyl-CoA dehydrogenase C-terminal domain-like"/>
    <property type="match status" value="1"/>
</dbReference>
<dbReference type="PIRSF" id="PIRSF016578">
    <property type="entry name" value="HsaA"/>
    <property type="match status" value="1"/>
</dbReference>
<dbReference type="SUPFAM" id="SSF56645">
    <property type="entry name" value="Acyl-CoA dehydrogenase NM domain-like"/>
    <property type="match status" value="1"/>
</dbReference>
<dbReference type="InterPro" id="IPR009100">
    <property type="entry name" value="AcylCoA_DH/oxidase_NM_dom_sf"/>
</dbReference>